<dbReference type="Pfam" id="PF00652">
    <property type="entry name" value="Ricin_B_lectin"/>
    <property type="match status" value="1"/>
</dbReference>
<evidence type="ECO:0000256" key="1">
    <source>
        <dbReference type="ARBA" id="ARBA00005519"/>
    </source>
</evidence>
<keyword evidence="2" id="KW-0624">Polysaccharide degradation</keyword>
<protein>
    <recommendedName>
        <fullName evidence="5">Ricin B lectin domain-containing protein</fullName>
    </recommendedName>
</protein>
<dbReference type="PANTHER" id="PTHR34002">
    <property type="entry name" value="BLR1656 PROTEIN"/>
    <property type="match status" value="1"/>
</dbReference>
<dbReference type="PROSITE" id="PS50231">
    <property type="entry name" value="RICIN_B_LECTIN"/>
    <property type="match status" value="1"/>
</dbReference>
<accession>A0A6N7KTP4</accession>
<dbReference type="Pfam" id="PF01670">
    <property type="entry name" value="Glyco_hydro_12"/>
    <property type="match status" value="1"/>
</dbReference>
<dbReference type="GO" id="GO:0000272">
    <property type="term" value="P:polysaccharide catabolic process"/>
    <property type="evidence" value="ECO:0007669"/>
    <property type="project" value="UniProtKB-KW"/>
</dbReference>
<dbReference type="Proteomes" id="UP000450000">
    <property type="component" value="Unassembled WGS sequence"/>
</dbReference>
<feature type="domain" description="Ricin B lectin" evidence="5">
    <location>
        <begin position="291"/>
        <end position="409"/>
    </location>
</feature>
<evidence type="ECO:0000259" key="5">
    <source>
        <dbReference type="SMART" id="SM00458"/>
    </source>
</evidence>
<dbReference type="EMBL" id="WBOF01000001">
    <property type="protein sequence ID" value="MQS13959.1"/>
    <property type="molecule type" value="Genomic_DNA"/>
</dbReference>
<keyword evidence="4" id="KW-0472">Membrane</keyword>
<evidence type="ECO:0000256" key="3">
    <source>
        <dbReference type="SAM" id="MobiDB-lite"/>
    </source>
</evidence>
<comment type="similarity">
    <text evidence="1 2">Belongs to the glycosyl hydrolase 12 (cellulase H) family.</text>
</comment>
<evidence type="ECO:0000256" key="2">
    <source>
        <dbReference type="RuleBase" id="RU361163"/>
    </source>
</evidence>
<reference evidence="6 7" key="1">
    <citation type="submission" date="2019-09" db="EMBL/GenBank/DDBJ databases">
        <title>Genome Sequences of Streptomyces kaniharaensis ATCC 21070.</title>
        <authorList>
            <person name="Zhu W."/>
            <person name="De Crecy-Lagard V."/>
            <person name="Richards N.G."/>
        </authorList>
    </citation>
    <scope>NUCLEOTIDE SEQUENCE [LARGE SCALE GENOMIC DNA]</scope>
    <source>
        <strain evidence="6 7">SF-557</strain>
    </source>
</reference>
<feature type="transmembrane region" description="Helical" evidence="4">
    <location>
        <begin position="17"/>
        <end position="35"/>
    </location>
</feature>
<dbReference type="InterPro" id="IPR002594">
    <property type="entry name" value="GH12"/>
</dbReference>
<sequence length="410" mass="43216">MTDPAVPAIGRVSRRPWWLLAPTVVIALVLCALLLPRDHQEPARAVPAVTPLPAATTGEICSTGENRYPSQAVDSGRYLINPNEWNATGGLCISSTDGGTGFRVTRSGVNRASLTDPDRGPGAYPHISTQLQPGTGPLPIAVNNLRYATSSWHTTQVDGGVYNVSYDLWYSSDRTSCSFTESAELMIWLRGNGKTPFGQQNGELRAGGTSYRVYEAPKKSSHTLITYEMATSATSVTDLDLRAFTRDAVQRGYVPPGSYLCAVQAGFEIWEGGAGLSSDAFSFQAAAGQPSGAITSALPGLCLDSRVAGDPAAVGAGTCDGSPAQAWTMADDGSIGQSGRCMEDPDLGFPVLTTCTSRPDQRWRVTPTGQLANQDSGRCVDTPGAASGGAAQVRMRPCDGRTGQEWHPPA</sequence>
<dbReference type="InterPro" id="IPR013320">
    <property type="entry name" value="ConA-like_dom_sf"/>
</dbReference>
<name>A0A6N7KTP4_9ACTN</name>
<evidence type="ECO:0000313" key="7">
    <source>
        <dbReference type="Proteomes" id="UP000450000"/>
    </source>
</evidence>
<keyword evidence="7" id="KW-1185">Reference proteome</keyword>
<dbReference type="Gene3D" id="2.60.120.180">
    <property type="match status" value="1"/>
</dbReference>
<keyword evidence="2" id="KW-0326">Glycosidase</keyword>
<proteinExistence type="inferred from homology"/>
<dbReference type="Gene3D" id="2.80.10.50">
    <property type="match status" value="1"/>
</dbReference>
<dbReference type="RefSeq" id="WP_153462533.1">
    <property type="nucleotide sequence ID" value="NZ_WBOF01000001.1"/>
</dbReference>
<dbReference type="SMART" id="SM00458">
    <property type="entry name" value="RICIN"/>
    <property type="match status" value="1"/>
</dbReference>
<dbReference type="PANTHER" id="PTHR34002:SF9">
    <property type="entry name" value="XYLOGLUCAN-SPECIFIC ENDO-BETA-1,4-GLUCANASE A"/>
    <property type="match status" value="1"/>
</dbReference>
<feature type="region of interest" description="Disordered" evidence="3">
    <location>
        <begin position="383"/>
        <end position="410"/>
    </location>
</feature>
<dbReference type="AlphaFoldDB" id="A0A6N7KTP4"/>
<comment type="caution">
    <text evidence="6">The sequence shown here is derived from an EMBL/GenBank/DDBJ whole genome shotgun (WGS) entry which is preliminary data.</text>
</comment>
<organism evidence="6 7">
    <name type="scientific">Streptomyces kaniharaensis</name>
    <dbReference type="NCBI Taxonomy" id="212423"/>
    <lineage>
        <taxon>Bacteria</taxon>
        <taxon>Bacillati</taxon>
        <taxon>Actinomycetota</taxon>
        <taxon>Actinomycetes</taxon>
        <taxon>Kitasatosporales</taxon>
        <taxon>Streptomycetaceae</taxon>
        <taxon>Streptomyces</taxon>
    </lineage>
</organism>
<keyword evidence="4" id="KW-1133">Transmembrane helix</keyword>
<dbReference type="InterPro" id="IPR035992">
    <property type="entry name" value="Ricin_B-like_lectins"/>
</dbReference>
<keyword evidence="2" id="KW-0378">Hydrolase</keyword>
<dbReference type="OrthoDB" id="2557744at2"/>
<dbReference type="InterPro" id="IPR013319">
    <property type="entry name" value="GH11/12"/>
</dbReference>
<dbReference type="InterPro" id="IPR000772">
    <property type="entry name" value="Ricin_B_lectin"/>
</dbReference>
<keyword evidence="4" id="KW-0812">Transmembrane</keyword>
<dbReference type="SUPFAM" id="SSF50370">
    <property type="entry name" value="Ricin B-like lectins"/>
    <property type="match status" value="1"/>
</dbReference>
<dbReference type="GO" id="GO:0008810">
    <property type="term" value="F:cellulase activity"/>
    <property type="evidence" value="ECO:0007669"/>
    <property type="project" value="InterPro"/>
</dbReference>
<evidence type="ECO:0000256" key="4">
    <source>
        <dbReference type="SAM" id="Phobius"/>
    </source>
</evidence>
<gene>
    <name evidence="6" type="ORF">F7Q99_17195</name>
</gene>
<keyword evidence="2" id="KW-0119">Carbohydrate metabolism</keyword>
<evidence type="ECO:0000313" key="6">
    <source>
        <dbReference type="EMBL" id="MQS13959.1"/>
    </source>
</evidence>
<dbReference type="SUPFAM" id="SSF49899">
    <property type="entry name" value="Concanavalin A-like lectins/glucanases"/>
    <property type="match status" value="1"/>
</dbReference>